<dbReference type="Proteomes" id="UP000193623">
    <property type="component" value="Unassembled WGS sequence"/>
</dbReference>
<feature type="transmembrane region" description="Helical" evidence="5">
    <location>
        <begin position="25"/>
        <end position="44"/>
    </location>
</feature>
<dbReference type="OrthoDB" id="7270324at2"/>
<name>A0A1Y5RLH4_9RHOB</name>
<evidence type="ECO:0000256" key="1">
    <source>
        <dbReference type="ARBA" id="ARBA00004141"/>
    </source>
</evidence>
<keyword evidence="3 5" id="KW-1133">Transmembrane helix</keyword>
<evidence type="ECO:0000256" key="2">
    <source>
        <dbReference type="ARBA" id="ARBA00022692"/>
    </source>
</evidence>
<evidence type="ECO:0000259" key="6">
    <source>
        <dbReference type="Pfam" id="PF06271"/>
    </source>
</evidence>
<gene>
    <name evidence="7" type="ORF">PSJ8397_00662</name>
</gene>
<feature type="transmembrane region" description="Helical" evidence="5">
    <location>
        <begin position="51"/>
        <end position="74"/>
    </location>
</feature>
<evidence type="ECO:0000256" key="5">
    <source>
        <dbReference type="SAM" id="Phobius"/>
    </source>
</evidence>
<sequence>MTYYDSTPDPQTQPDFYTSVQSKRLIAWFIDLAATAALAAVLTIPFLIFGLVLIVPLLFIPLIWACTGFVYRWMTISSGSATWGMRMMAIELRDREGRTLDSQTALLHTAGTYLSFAVAPLQLVSIASMILTDRGQGLTDMILGTTMLNRGL</sequence>
<reference evidence="7 8" key="1">
    <citation type="submission" date="2017-03" db="EMBL/GenBank/DDBJ databases">
        <authorList>
            <person name="Afonso C.L."/>
            <person name="Miller P.J."/>
            <person name="Scott M.A."/>
            <person name="Spackman E."/>
            <person name="Goraichik I."/>
            <person name="Dimitrov K.M."/>
            <person name="Suarez D.L."/>
            <person name="Swayne D.E."/>
        </authorList>
    </citation>
    <scope>NUCLEOTIDE SEQUENCE [LARGE SCALE GENOMIC DNA]</scope>
    <source>
        <strain evidence="7 8">CECT 8397</strain>
    </source>
</reference>
<evidence type="ECO:0000256" key="4">
    <source>
        <dbReference type="ARBA" id="ARBA00023136"/>
    </source>
</evidence>
<dbReference type="EMBL" id="FWFT01000001">
    <property type="protein sequence ID" value="SLN19195.1"/>
    <property type="molecule type" value="Genomic_DNA"/>
</dbReference>
<evidence type="ECO:0000313" key="8">
    <source>
        <dbReference type="Proteomes" id="UP000193623"/>
    </source>
</evidence>
<dbReference type="InterPro" id="IPR010432">
    <property type="entry name" value="RDD"/>
</dbReference>
<keyword evidence="8" id="KW-1185">Reference proteome</keyword>
<keyword evidence="2 5" id="KW-0812">Transmembrane</keyword>
<evidence type="ECO:0000313" key="7">
    <source>
        <dbReference type="EMBL" id="SLN19195.1"/>
    </source>
</evidence>
<protein>
    <submittedName>
        <fullName evidence="7">RDD family protein</fullName>
    </submittedName>
</protein>
<accession>A0A1Y5RLH4</accession>
<feature type="domain" description="RDD" evidence="6">
    <location>
        <begin position="23"/>
        <end position="143"/>
    </location>
</feature>
<dbReference type="Pfam" id="PF06271">
    <property type="entry name" value="RDD"/>
    <property type="match status" value="1"/>
</dbReference>
<evidence type="ECO:0000256" key="3">
    <source>
        <dbReference type="ARBA" id="ARBA00022989"/>
    </source>
</evidence>
<dbReference type="GO" id="GO:0016020">
    <property type="term" value="C:membrane"/>
    <property type="evidence" value="ECO:0007669"/>
    <property type="project" value="UniProtKB-SubCell"/>
</dbReference>
<dbReference type="AlphaFoldDB" id="A0A1Y5RLH4"/>
<organism evidence="7 8">
    <name type="scientific">Pseudooctadecabacter jejudonensis</name>
    <dbReference type="NCBI Taxonomy" id="1391910"/>
    <lineage>
        <taxon>Bacteria</taxon>
        <taxon>Pseudomonadati</taxon>
        <taxon>Pseudomonadota</taxon>
        <taxon>Alphaproteobacteria</taxon>
        <taxon>Rhodobacterales</taxon>
        <taxon>Paracoccaceae</taxon>
        <taxon>Pseudooctadecabacter</taxon>
    </lineage>
</organism>
<proteinExistence type="predicted"/>
<feature type="transmembrane region" description="Helical" evidence="5">
    <location>
        <begin position="110"/>
        <end position="131"/>
    </location>
</feature>
<comment type="subcellular location">
    <subcellularLocation>
        <location evidence="1">Membrane</location>
        <topology evidence="1">Multi-pass membrane protein</topology>
    </subcellularLocation>
</comment>
<keyword evidence="4 5" id="KW-0472">Membrane</keyword>
<dbReference type="RefSeq" id="WP_085863100.1">
    <property type="nucleotide sequence ID" value="NZ_FWFT01000001.1"/>
</dbReference>